<dbReference type="EMBL" id="SRLO01024736">
    <property type="protein sequence ID" value="TNN21999.1"/>
    <property type="molecule type" value="Genomic_DNA"/>
</dbReference>
<name>A0A4Z2DZV5_9TELE</name>
<organism evidence="1 2">
    <name type="scientific">Liparis tanakae</name>
    <name type="common">Tanaka's snailfish</name>
    <dbReference type="NCBI Taxonomy" id="230148"/>
    <lineage>
        <taxon>Eukaryota</taxon>
        <taxon>Metazoa</taxon>
        <taxon>Chordata</taxon>
        <taxon>Craniata</taxon>
        <taxon>Vertebrata</taxon>
        <taxon>Euteleostomi</taxon>
        <taxon>Actinopterygii</taxon>
        <taxon>Neopterygii</taxon>
        <taxon>Teleostei</taxon>
        <taxon>Neoteleostei</taxon>
        <taxon>Acanthomorphata</taxon>
        <taxon>Eupercaria</taxon>
        <taxon>Perciformes</taxon>
        <taxon>Cottioidei</taxon>
        <taxon>Cottales</taxon>
        <taxon>Liparidae</taxon>
        <taxon>Liparis</taxon>
    </lineage>
</organism>
<evidence type="ECO:0000313" key="1">
    <source>
        <dbReference type="EMBL" id="TNN21999.1"/>
    </source>
</evidence>
<keyword evidence="2" id="KW-1185">Reference proteome</keyword>
<proteinExistence type="predicted"/>
<comment type="caution">
    <text evidence="1">The sequence shown here is derived from an EMBL/GenBank/DDBJ whole genome shotgun (WGS) entry which is preliminary data.</text>
</comment>
<protein>
    <submittedName>
        <fullName evidence="1">Uncharacterized protein</fullName>
    </submittedName>
</protein>
<sequence length="9" mass="922">MAAGRTRCG</sequence>
<dbReference type="Proteomes" id="UP000314294">
    <property type="component" value="Unassembled WGS sequence"/>
</dbReference>
<accession>A0A4Z2DZV5</accession>
<gene>
    <name evidence="1" type="ORF">EYF80_067889</name>
</gene>
<evidence type="ECO:0000313" key="2">
    <source>
        <dbReference type="Proteomes" id="UP000314294"/>
    </source>
</evidence>
<reference evidence="1 2" key="1">
    <citation type="submission" date="2019-03" db="EMBL/GenBank/DDBJ databases">
        <title>First draft genome of Liparis tanakae, snailfish: a comprehensive survey of snailfish specific genes.</title>
        <authorList>
            <person name="Kim W."/>
            <person name="Song I."/>
            <person name="Jeong J.-H."/>
            <person name="Kim D."/>
            <person name="Kim S."/>
            <person name="Ryu S."/>
            <person name="Song J.Y."/>
            <person name="Lee S.K."/>
        </authorList>
    </citation>
    <scope>NUCLEOTIDE SEQUENCE [LARGE SCALE GENOMIC DNA]</scope>
    <source>
        <tissue evidence="1">Muscle</tissue>
    </source>
</reference>